<gene>
    <name evidence="2" type="ORF">SAMN05216605_101475</name>
</gene>
<protein>
    <submittedName>
        <fullName evidence="2">Gluconate 2-dehydrogenase gamma chain</fullName>
    </submittedName>
</protein>
<accession>A0A1G7SJG3</accession>
<feature type="signal peptide" evidence="1">
    <location>
        <begin position="1"/>
        <end position="31"/>
    </location>
</feature>
<evidence type="ECO:0000313" key="2">
    <source>
        <dbReference type="EMBL" id="SDG23226.1"/>
    </source>
</evidence>
<dbReference type="AlphaFoldDB" id="A0A1G7SJG3"/>
<dbReference type="InterPro" id="IPR006311">
    <property type="entry name" value="TAT_signal"/>
</dbReference>
<sequence>MTEKSKGFTRRQLLKSSAASLAVGAAATAKAATVVGVPQWVPFDHNGPMH</sequence>
<dbReference type="Proteomes" id="UP000182894">
    <property type="component" value="Unassembled WGS sequence"/>
</dbReference>
<evidence type="ECO:0000313" key="3">
    <source>
        <dbReference type="Proteomes" id="UP000182894"/>
    </source>
</evidence>
<proteinExistence type="predicted"/>
<keyword evidence="3" id="KW-1185">Reference proteome</keyword>
<dbReference type="STRING" id="89065.SAMN05216605_101475"/>
<dbReference type="RefSeq" id="WP_244165781.1">
    <property type="nucleotide sequence ID" value="NZ_FNCO01000001.1"/>
</dbReference>
<reference evidence="3" key="1">
    <citation type="submission" date="2016-10" db="EMBL/GenBank/DDBJ databases">
        <authorList>
            <person name="Varghese N."/>
            <person name="Submissions S."/>
        </authorList>
    </citation>
    <scope>NUCLEOTIDE SEQUENCE [LARGE SCALE GENOMIC DNA]</scope>
    <source>
        <strain evidence="3">ATCC 700689</strain>
    </source>
</reference>
<keyword evidence="1" id="KW-0732">Signal</keyword>
<dbReference type="PROSITE" id="PS51318">
    <property type="entry name" value="TAT"/>
    <property type="match status" value="1"/>
</dbReference>
<feature type="chain" id="PRO_5010310723" evidence="1">
    <location>
        <begin position="32"/>
        <end position="50"/>
    </location>
</feature>
<dbReference type="EMBL" id="FNCO01000001">
    <property type="protein sequence ID" value="SDG23226.1"/>
    <property type="molecule type" value="Genomic_DNA"/>
</dbReference>
<name>A0A1G7SJG3_9PSED</name>
<evidence type="ECO:0000256" key="1">
    <source>
        <dbReference type="SAM" id="SignalP"/>
    </source>
</evidence>
<organism evidence="2 3">
    <name type="scientific">Pseudomonas abietaniphila</name>
    <dbReference type="NCBI Taxonomy" id="89065"/>
    <lineage>
        <taxon>Bacteria</taxon>
        <taxon>Pseudomonadati</taxon>
        <taxon>Pseudomonadota</taxon>
        <taxon>Gammaproteobacteria</taxon>
        <taxon>Pseudomonadales</taxon>
        <taxon>Pseudomonadaceae</taxon>
        <taxon>Pseudomonas</taxon>
    </lineage>
</organism>